<feature type="domain" description="Radical SAM core" evidence="5">
    <location>
        <begin position="13"/>
        <end position="241"/>
    </location>
</feature>
<keyword evidence="2" id="KW-0479">Metal-binding</keyword>
<dbReference type="CDD" id="cd01335">
    <property type="entry name" value="Radical_SAM"/>
    <property type="match status" value="1"/>
</dbReference>
<dbReference type="KEGG" id="bana:BARAN1_0224"/>
<keyword evidence="7" id="KW-1185">Reference proteome</keyword>
<evidence type="ECO:0000256" key="4">
    <source>
        <dbReference type="ARBA" id="ARBA00023014"/>
    </source>
</evidence>
<dbReference type="SUPFAM" id="SSF102114">
    <property type="entry name" value="Radical SAM enzymes"/>
    <property type="match status" value="1"/>
</dbReference>
<keyword evidence="4" id="KW-0411">Iron-sulfur</keyword>
<evidence type="ECO:0000313" key="6">
    <source>
        <dbReference type="EMBL" id="SQD92249.1"/>
    </source>
</evidence>
<gene>
    <name evidence="6" type="primary">NrdG</name>
    <name evidence="6" type="ORF">BARAN1_0224</name>
</gene>
<dbReference type="NCBIfam" id="TIGR02495">
    <property type="entry name" value="NrdG2"/>
    <property type="match status" value="1"/>
</dbReference>
<dbReference type="InterPro" id="IPR013785">
    <property type="entry name" value="Aldolase_TIM"/>
</dbReference>
<dbReference type="EMBL" id="LS483254">
    <property type="protein sequence ID" value="SQD92249.1"/>
    <property type="molecule type" value="Genomic_DNA"/>
</dbReference>
<dbReference type="SFLD" id="SFLDG01094">
    <property type="entry name" value="Uncharacterised_Radical_SAM_Su"/>
    <property type="match status" value="1"/>
</dbReference>
<dbReference type="Pfam" id="PF04055">
    <property type="entry name" value="Radical_SAM"/>
    <property type="match status" value="1"/>
</dbReference>
<evidence type="ECO:0000256" key="3">
    <source>
        <dbReference type="ARBA" id="ARBA00023004"/>
    </source>
</evidence>
<keyword evidence="6" id="KW-0560">Oxidoreductase</keyword>
<dbReference type="InterPro" id="IPR012840">
    <property type="entry name" value="NrdG2"/>
</dbReference>
<dbReference type="PANTHER" id="PTHR11228:SF27">
    <property type="entry name" value="GLYCYL-RADICAL ENZYME ACTIVATING ENZYME MJ1227-RELATED"/>
    <property type="match status" value="1"/>
</dbReference>
<dbReference type="InterPro" id="IPR007197">
    <property type="entry name" value="rSAM"/>
</dbReference>
<dbReference type="PANTHER" id="PTHR11228">
    <property type="entry name" value="RADICAL SAM DOMAIN PROTEIN"/>
    <property type="match status" value="1"/>
</dbReference>
<evidence type="ECO:0000259" key="5">
    <source>
        <dbReference type="PROSITE" id="PS51918"/>
    </source>
</evidence>
<name>A0A2X3KZA1_9BACT</name>
<proteinExistence type="predicted"/>
<protein>
    <submittedName>
        <fullName evidence="6">Ribonucleoside triphosphate reductase-activating protein (NrdG-D activase)</fullName>
        <ecNumber evidence="6">1.97.1.4</ecNumber>
    </submittedName>
</protein>
<dbReference type="Gene3D" id="3.20.20.70">
    <property type="entry name" value="Aldolase class I"/>
    <property type="match status" value="1"/>
</dbReference>
<dbReference type="RefSeq" id="WP_157959355.1">
    <property type="nucleotide sequence ID" value="NZ_LS483254.1"/>
</dbReference>
<dbReference type="OrthoDB" id="9782387at2"/>
<dbReference type="InterPro" id="IPR058240">
    <property type="entry name" value="rSAM_sf"/>
</dbReference>
<organism evidence="6 7">
    <name type="scientific">Candidatus Bipolaricaulis anaerobius</name>
    <dbReference type="NCBI Taxonomy" id="2026885"/>
    <lineage>
        <taxon>Bacteria</taxon>
        <taxon>Candidatus Bipolaricaulota</taxon>
        <taxon>Candidatus Bipolaricaulia</taxon>
        <taxon>Candidatus Bipolaricaulales</taxon>
        <taxon>Candidatus Bipolaricaulaceae</taxon>
        <taxon>Candidatus Bipolaricaulis</taxon>
    </lineage>
</organism>
<evidence type="ECO:0000256" key="1">
    <source>
        <dbReference type="ARBA" id="ARBA00022691"/>
    </source>
</evidence>
<evidence type="ECO:0000313" key="7">
    <source>
        <dbReference type="Proteomes" id="UP000249818"/>
    </source>
</evidence>
<dbReference type="GO" id="GO:0051536">
    <property type="term" value="F:iron-sulfur cluster binding"/>
    <property type="evidence" value="ECO:0007669"/>
    <property type="project" value="UniProtKB-KW"/>
</dbReference>
<keyword evidence="1" id="KW-0949">S-adenosyl-L-methionine</keyword>
<dbReference type="Proteomes" id="UP000249818">
    <property type="component" value="Chromosome BARAN1"/>
</dbReference>
<dbReference type="InterPro" id="IPR050377">
    <property type="entry name" value="Radical_SAM_PqqE_MftC-like"/>
</dbReference>
<reference evidence="7" key="1">
    <citation type="submission" date="2018-05" db="EMBL/GenBank/DDBJ databases">
        <authorList>
            <person name="Hao L."/>
        </authorList>
    </citation>
    <scope>NUCLEOTIDE SEQUENCE [LARGE SCALE GENOMIC DNA]</scope>
</reference>
<dbReference type="PROSITE" id="PS51918">
    <property type="entry name" value="RADICAL_SAM"/>
    <property type="match status" value="1"/>
</dbReference>
<sequence length="244" mass="26829">MEIAHLQPLSLLDYPGKVSAVVWTVGCNLRCPFCYNAELVLPGLAHGLPRLPLEEVVAALTERARFLDGLVVTGGEPALHRDLPLLLREVKELGLRVKLDTNGTRPAVLRSLLGDGLVDYVALDVKAPFARYPEFTGLLPLPHVASEPVPDVVTLVRESVALVRERAPDYEFRTTVAPGLAPDDLFSIAHGIRGARRYVLQPFFVPDGKRLVDEEWRGRPALSSDTLRALLPELQKSVPTELRG</sequence>
<dbReference type="SFLD" id="SFLDS00029">
    <property type="entry name" value="Radical_SAM"/>
    <property type="match status" value="1"/>
</dbReference>
<dbReference type="GO" id="GO:0046872">
    <property type="term" value="F:metal ion binding"/>
    <property type="evidence" value="ECO:0007669"/>
    <property type="project" value="UniProtKB-KW"/>
</dbReference>
<accession>A0A2X3KZA1</accession>
<dbReference type="AlphaFoldDB" id="A0A2X3KZA1"/>
<dbReference type="EC" id="1.97.1.4" evidence="6"/>
<keyword evidence="3" id="KW-0408">Iron</keyword>
<dbReference type="GO" id="GO:0043365">
    <property type="term" value="F:[formate-C-acetyltransferase]-activating enzyme activity"/>
    <property type="evidence" value="ECO:0007669"/>
    <property type="project" value="UniProtKB-EC"/>
</dbReference>
<evidence type="ECO:0000256" key="2">
    <source>
        <dbReference type="ARBA" id="ARBA00022723"/>
    </source>
</evidence>